<name>A0A8X7NZC7_BRACI</name>
<accession>A0A8X7NZC7</accession>
<comment type="caution">
    <text evidence="1">The sequence shown here is derived from an EMBL/GenBank/DDBJ whole genome shotgun (WGS) entry which is preliminary data.</text>
</comment>
<keyword evidence="2" id="KW-1185">Reference proteome</keyword>
<protein>
    <submittedName>
        <fullName evidence="1">Uncharacterized protein</fullName>
    </submittedName>
</protein>
<reference evidence="1 2" key="1">
    <citation type="submission" date="2020-02" db="EMBL/GenBank/DDBJ databases">
        <authorList>
            <person name="Ma Q."/>
            <person name="Huang Y."/>
            <person name="Song X."/>
            <person name="Pei D."/>
        </authorList>
    </citation>
    <scope>NUCLEOTIDE SEQUENCE [LARGE SCALE GENOMIC DNA]</scope>
    <source>
        <strain evidence="1">Sxm20200214</strain>
        <tissue evidence="1">Leaf</tissue>
    </source>
</reference>
<evidence type="ECO:0000313" key="1">
    <source>
        <dbReference type="EMBL" id="KAG2242959.1"/>
    </source>
</evidence>
<dbReference type="EMBL" id="JAAMPC010000296">
    <property type="protein sequence ID" value="KAG2242959.1"/>
    <property type="molecule type" value="Genomic_DNA"/>
</dbReference>
<gene>
    <name evidence="1" type="ORF">Bca52824_095196</name>
</gene>
<proteinExistence type="predicted"/>
<organism evidence="1 2">
    <name type="scientific">Brassica carinata</name>
    <name type="common">Ethiopian mustard</name>
    <name type="synonym">Abyssinian cabbage</name>
    <dbReference type="NCBI Taxonomy" id="52824"/>
    <lineage>
        <taxon>Eukaryota</taxon>
        <taxon>Viridiplantae</taxon>
        <taxon>Streptophyta</taxon>
        <taxon>Embryophyta</taxon>
        <taxon>Tracheophyta</taxon>
        <taxon>Spermatophyta</taxon>
        <taxon>Magnoliopsida</taxon>
        <taxon>eudicotyledons</taxon>
        <taxon>Gunneridae</taxon>
        <taxon>Pentapetalae</taxon>
        <taxon>rosids</taxon>
        <taxon>malvids</taxon>
        <taxon>Brassicales</taxon>
        <taxon>Brassicaceae</taxon>
        <taxon>Brassiceae</taxon>
        <taxon>Brassica</taxon>
    </lineage>
</organism>
<dbReference type="AlphaFoldDB" id="A0A8X7NZC7"/>
<dbReference type="Proteomes" id="UP000886595">
    <property type="component" value="Unassembled WGS sequence"/>
</dbReference>
<sequence>MVKQMKLKSQEQKLAMPEPALIKEERISFLAMARLIKGERCSFKQGLAKTSL</sequence>
<evidence type="ECO:0000313" key="2">
    <source>
        <dbReference type="Proteomes" id="UP000886595"/>
    </source>
</evidence>